<evidence type="ECO:0000256" key="1">
    <source>
        <dbReference type="SAM" id="MobiDB-lite"/>
    </source>
</evidence>
<evidence type="ECO:0000313" key="3">
    <source>
        <dbReference type="Proteomes" id="UP000029482"/>
    </source>
</evidence>
<reference evidence="3" key="1">
    <citation type="journal article" date="2015" name="J. Biotechnol.">
        <title>Complete genome sequence of the actinobacterium Streptomyces glaucescens GLA.O (DSM 40922) consisting of a linear chromosome and one linear plasmid.</title>
        <authorList>
            <person name="Ortseifen V."/>
            <person name="Winkler A."/>
            <person name="Albersmeier A."/>
            <person name="Wendler S."/>
            <person name="Puhler A."/>
            <person name="Kalinowski J."/>
            <person name="Ruckert C."/>
        </authorList>
    </citation>
    <scope>NUCLEOTIDE SEQUENCE [LARGE SCALE GENOMIC DNA]</scope>
    <source>
        <strain evidence="3">DSM 40922 / GLA O</strain>
    </source>
</reference>
<gene>
    <name evidence="2" type="ORF">SGLAU_03840</name>
</gene>
<dbReference type="KEGG" id="sgu:SGLAU_03840"/>
<protein>
    <submittedName>
        <fullName evidence="2">Uncharacterized protein</fullName>
    </submittedName>
</protein>
<accession>A0A089X6U6</accession>
<keyword evidence="3" id="KW-1185">Reference proteome</keyword>
<name>A0A089X6U6_STRGA</name>
<dbReference type="EMBL" id="CP009438">
    <property type="protein sequence ID" value="AIR96794.1"/>
    <property type="molecule type" value="Genomic_DNA"/>
</dbReference>
<dbReference type="STRING" id="1907.SGLAU_03840"/>
<sequence>MFGEEAEARRGGRGGMPSKPPATRCAVPEVTGAVGKFSYIPRW</sequence>
<evidence type="ECO:0000313" key="2">
    <source>
        <dbReference type="EMBL" id="AIR96794.1"/>
    </source>
</evidence>
<feature type="region of interest" description="Disordered" evidence="1">
    <location>
        <begin position="1"/>
        <end position="24"/>
    </location>
</feature>
<dbReference type="Proteomes" id="UP000029482">
    <property type="component" value="Chromosome"/>
</dbReference>
<proteinExistence type="predicted"/>
<dbReference type="AlphaFoldDB" id="A0A089X6U6"/>
<feature type="compositionally biased region" description="Basic and acidic residues" evidence="1">
    <location>
        <begin position="1"/>
        <end position="10"/>
    </location>
</feature>
<dbReference type="HOGENOM" id="CLU_3240177_0_0_11"/>
<organism evidence="2 3">
    <name type="scientific">Streptomyces glaucescens</name>
    <dbReference type="NCBI Taxonomy" id="1907"/>
    <lineage>
        <taxon>Bacteria</taxon>
        <taxon>Bacillati</taxon>
        <taxon>Actinomycetota</taxon>
        <taxon>Actinomycetes</taxon>
        <taxon>Kitasatosporales</taxon>
        <taxon>Streptomycetaceae</taxon>
        <taxon>Streptomyces</taxon>
    </lineage>
</organism>